<name>A0AA38XKH1_9EURO</name>
<dbReference type="Proteomes" id="UP001172673">
    <property type="component" value="Unassembled WGS sequence"/>
</dbReference>
<keyword evidence="2" id="KW-0812">Transmembrane</keyword>
<sequence>MATYRPSRVVINISGSLCYEIAPDGDAWIAAKSALHNQATVLIRVSSSALKKSTRFFEVQFSDRWNREFTVENPLVLDDHDFDELVGFLHIASEDDLLPPIAMRLLPKIAVLADQYLFEGRLPKWCEENLELYMCQHFPIHDTTEMVLTSFRRTGRLPEVSLPAVLRIAYLLNLSSIFAIASRQMMWLMSVEDVDILLPQDLVDLLPMNFVKEFREEALRLRIELRRLLPTIFFPDPHGKGGSEDSPMCHKCGAVPMEERWYREVICKSRTYGVEQQRGHVLPIFDLFNDYAIHMAGLTATRLLPTEAGKQTPFPCGRFRVRHVDMSFDEMLWEIYAGIGGLCVKCVKSGECRYESQDNAGIPQISKDRGQCRVSPRQPNAYPPNSYKSVTVWYLSLHTYLLVTLIVIQLVLLWRHTRRSPQINRPPARAPIPPPDTTQKSPWEPKIRMAWRDPQTQAIRDNLQPPAPGGHFRLEIDFNERGVQPQRQPQPIEQARTDDARSLRFGVDGHPASIQELDASRVLMPGSYDNPQAQPSLRGGSLPHRPNPNLNRPNRDTSAAQTDSVDYRHLLTTYMTIEELIEAVVAEFDELNRHRDGSLLRDALTARERRRLIALYQALRRRLEHQMLNLGFETHEVEAGGLRRRRAEGEDGQPGGGAEI</sequence>
<dbReference type="AlphaFoldDB" id="A0AA38XKH1"/>
<protein>
    <submittedName>
        <fullName evidence="3">Uncharacterized protein</fullName>
    </submittedName>
</protein>
<evidence type="ECO:0000313" key="3">
    <source>
        <dbReference type="EMBL" id="KAJ9615093.1"/>
    </source>
</evidence>
<keyword evidence="2" id="KW-1133">Transmembrane helix</keyword>
<evidence type="ECO:0000256" key="2">
    <source>
        <dbReference type="SAM" id="Phobius"/>
    </source>
</evidence>
<feature type="region of interest" description="Disordered" evidence="1">
    <location>
        <begin position="422"/>
        <end position="442"/>
    </location>
</feature>
<feature type="region of interest" description="Disordered" evidence="1">
    <location>
        <begin position="641"/>
        <end position="660"/>
    </location>
</feature>
<evidence type="ECO:0000313" key="4">
    <source>
        <dbReference type="Proteomes" id="UP001172673"/>
    </source>
</evidence>
<accession>A0AA38XKH1</accession>
<reference evidence="3" key="1">
    <citation type="submission" date="2022-10" db="EMBL/GenBank/DDBJ databases">
        <title>Culturing micro-colonial fungi from biological soil crusts in the Mojave desert and describing Neophaeococcomyces mojavensis, and introducing the new genera and species Taxawa tesnikishii.</title>
        <authorList>
            <person name="Kurbessoian T."/>
            <person name="Stajich J.E."/>
        </authorList>
    </citation>
    <scope>NUCLEOTIDE SEQUENCE</scope>
    <source>
        <strain evidence="3">TK_41</strain>
    </source>
</reference>
<keyword evidence="4" id="KW-1185">Reference proteome</keyword>
<gene>
    <name evidence="3" type="ORF">H2200_001167</name>
</gene>
<comment type="caution">
    <text evidence="3">The sequence shown here is derived from an EMBL/GenBank/DDBJ whole genome shotgun (WGS) entry which is preliminary data.</text>
</comment>
<evidence type="ECO:0000256" key="1">
    <source>
        <dbReference type="SAM" id="MobiDB-lite"/>
    </source>
</evidence>
<dbReference type="EMBL" id="JAPDRK010000002">
    <property type="protein sequence ID" value="KAJ9615093.1"/>
    <property type="molecule type" value="Genomic_DNA"/>
</dbReference>
<feature type="compositionally biased region" description="Low complexity" evidence="1">
    <location>
        <begin position="542"/>
        <end position="552"/>
    </location>
</feature>
<feature type="transmembrane region" description="Helical" evidence="2">
    <location>
        <begin position="392"/>
        <end position="414"/>
    </location>
</feature>
<organism evidence="3 4">
    <name type="scientific">Cladophialophora chaetospira</name>
    <dbReference type="NCBI Taxonomy" id="386627"/>
    <lineage>
        <taxon>Eukaryota</taxon>
        <taxon>Fungi</taxon>
        <taxon>Dikarya</taxon>
        <taxon>Ascomycota</taxon>
        <taxon>Pezizomycotina</taxon>
        <taxon>Eurotiomycetes</taxon>
        <taxon>Chaetothyriomycetidae</taxon>
        <taxon>Chaetothyriales</taxon>
        <taxon>Herpotrichiellaceae</taxon>
        <taxon>Cladophialophora</taxon>
    </lineage>
</organism>
<proteinExistence type="predicted"/>
<feature type="region of interest" description="Disordered" evidence="1">
    <location>
        <begin position="524"/>
        <end position="563"/>
    </location>
</feature>
<keyword evidence="2" id="KW-0472">Membrane</keyword>